<reference evidence="2" key="1">
    <citation type="submission" date="2019-06" db="EMBL/GenBank/DDBJ databases">
        <title>Gordonia isolated from sludge of a wastewater treatment plant.</title>
        <authorList>
            <person name="Tamura T."/>
            <person name="Aoyama K."/>
            <person name="Kang Y."/>
            <person name="Saito S."/>
            <person name="Akiyama N."/>
            <person name="Yazawa K."/>
            <person name="Gonoi T."/>
            <person name="Mikami Y."/>
        </authorList>
    </citation>
    <scope>NUCLEOTIDE SEQUENCE [LARGE SCALE GENOMIC DNA]</scope>
    <source>
        <strain evidence="2">NBRC 107696</strain>
    </source>
</reference>
<name>A0A7I9V5S7_9ACTN</name>
<keyword evidence="2" id="KW-1185">Reference proteome</keyword>
<gene>
    <name evidence="1" type="ORF">nbrc107696_12210</name>
</gene>
<sequence>MSYVMSSREVQEFQSSFQKAAFTVEGVSVEFETDAGIRTLGASAGPGAGGVERYRFGRAVAMRAFR</sequence>
<evidence type="ECO:0000313" key="1">
    <source>
        <dbReference type="EMBL" id="GEE00775.1"/>
    </source>
</evidence>
<dbReference type="AlphaFoldDB" id="A0A7I9V5S7"/>
<accession>A0A7I9V5S7</accession>
<proteinExistence type="predicted"/>
<comment type="caution">
    <text evidence="1">The sequence shown here is derived from an EMBL/GenBank/DDBJ whole genome shotgun (WGS) entry which is preliminary data.</text>
</comment>
<dbReference type="Proteomes" id="UP000444960">
    <property type="component" value="Unassembled WGS sequence"/>
</dbReference>
<evidence type="ECO:0000313" key="2">
    <source>
        <dbReference type="Proteomes" id="UP000444960"/>
    </source>
</evidence>
<dbReference type="EMBL" id="BJOV01000002">
    <property type="protein sequence ID" value="GEE00775.1"/>
    <property type="molecule type" value="Genomic_DNA"/>
</dbReference>
<organism evidence="1 2">
    <name type="scientific">Gordonia spumicola</name>
    <dbReference type="NCBI Taxonomy" id="589161"/>
    <lineage>
        <taxon>Bacteria</taxon>
        <taxon>Bacillati</taxon>
        <taxon>Actinomycetota</taxon>
        <taxon>Actinomycetes</taxon>
        <taxon>Mycobacteriales</taxon>
        <taxon>Gordoniaceae</taxon>
        <taxon>Gordonia</taxon>
    </lineage>
</organism>
<protein>
    <submittedName>
        <fullName evidence="1">Uncharacterized protein</fullName>
    </submittedName>
</protein>